<dbReference type="Gene3D" id="3.40.710.10">
    <property type="entry name" value="DD-peptidase/beta-lactamase superfamily"/>
    <property type="match status" value="1"/>
</dbReference>
<dbReference type="SMART" id="SM00936">
    <property type="entry name" value="PBP5_C"/>
    <property type="match status" value="1"/>
</dbReference>
<evidence type="ECO:0000256" key="8">
    <source>
        <dbReference type="ARBA" id="ARBA00022801"/>
    </source>
</evidence>
<dbReference type="InterPro" id="IPR001967">
    <property type="entry name" value="Peptidase_S11_N"/>
</dbReference>
<comment type="function">
    <text evidence="1">Removes C-terminal D-alanyl residues from sugar-peptide cell wall precursors.</text>
</comment>
<name>A0A252F5I2_9FIRM</name>
<feature type="region of interest" description="Disordered" evidence="16">
    <location>
        <begin position="66"/>
        <end position="157"/>
    </location>
</feature>
<keyword evidence="17" id="KW-0472">Membrane</keyword>
<feature type="transmembrane region" description="Helical" evidence="17">
    <location>
        <begin position="528"/>
        <end position="548"/>
    </location>
</feature>
<dbReference type="EC" id="3.4.16.4" evidence="4"/>
<dbReference type="UniPathway" id="UPA00219"/>
<organism evidence="19 20">
    <name type="scientific">Butyricicoccus porcorum</name>
    <dbReference type="NCBI Taxonomy" id="1945634"/>
    <lineage>
        <taxon>Bacteria</taxon>
        <taxon>Bacillati</taxon>
        <taxon>Bacillota</taxon>
        <taxon>Clostridia</taxon>
        <taxon>Eubacteriales</taxon>
        <taxon>Butyricicoccaceae</taxon>
        <taxon>Butyricicoccus</taxon>
    </lineage>
</organism>
<evidence type="ECO:0000256" key="11">
    <source>
        <dbReference type="ARBA" id="ARBA00023316"/>
    </source>
</evidence>
<comment type="similarity">
    <text evidence="3 15">Belongs to the peptidase S11 family.</text>
</comment>
<keyword evidence="6" id="KW-0645">Protease</keyword>
<dbReference type="InterPro" id="IPR018044">
    <property type="entry name" value="Peptidase_S11"/>
</dbReference>
<dbReference type="GO" id="GO:0009252">
    <property type="term" value="P:peptidoglycan biosynthetic process"/>
    <property type="evidence" value="ECO:0007669"/>
    <property type="project" value="UniProtKB-UniPathway"/>
</dbReference>
<evidence type="ECO:0000256" key="7">
    <source>
        <dbReference type="ARBA" id="ARBA00022729"/>
    </source>
</evidence>
<evidence type="ECO:0000313" key="20">
    <source>
        <dbReference type="Proteomes" id="UP000194903"/>
    </source>
</evidence>
<dbReference type="SUPFAM" id="SSF56601">
    <property type="entry name" value="beta-lactamase/transpeptidase-like"/>
    <property type="match status" value="1"/>
</dbReference>
<feature type="compositionally biased region" description="Low complexity" evidence="16">
    <location>
        <begin position="74"/>
        <end position="130"/>
    </location>
</feature>
<dbReference type="AlphaFoldDB" id="A0A252F5I2"/>
<feature type="region of interest" description="Disordered" evidence="16">
    <location>
        <begin position="553"/>
        <end position="572"/>
    </location>
</feature>
<evidence type="ECO:0000256" key="1">
    <source>
        <dbReference type="ARBA" id="ARBA00003217"/>
    </source>
</evidence>
<keyword evidence="10" id="KW-0573">Peptidoglycan synthesis</keyword>
<sequence length="572" mass="62875">MTTTWHLLRKRQKLRKQLSRKLHPNQTRNRQKNQTHRRTMGMKWNKKLGALLLSVALLAGTALPSFAEPEPADTETPAASQTTTDTTPTAEGTDGATDTGTTDTGTTDTDTTDAGTADSNADAADSAQTNPTEQQPAETEQPKNQTGAEAEDGSIQMPTIDIDAKASILVNAETGEIIHANNEKEKMYPASCTKIMTALLALEKCNLDDVVTMQEEDFTDVKNGASNAGLKIGEKITVENLLYCLMLPSGNEAANALARTVAGSVDEFVQMMNDRAKELGCVNTHFANPNGLHNDNHYTCAYDLYLIAQQAMQNSTFATVVNTAQKKLPATNKNPERVIYTTNHLILSSYSSIYYDNCYGIKTGHTSQAGYCLVSYAKQSGYTYYSVVLGAKDGADYAGSFTETKRMFEWAFDNFRMQTATSAGSAVTECPVRLARGTDHVTLVTANDVPVLVPKGLDMSELDIDISVEDSYDAPIAKGEKLGTVTYSYEGMECATADLVSLTEVKRSVILFILDQIAKFFRLTPVRIIVGIAVAAFLLYLILSFIAGRNRRNRRRRRAQKRRKQRQNQNRR</sequence>
<feature type="binding site" evidence="14">
    <location>
        <position position="362"/>
    </location>
    <ligand>
        <name>substrate</name>
    </ligand>
</feature>
<evidence type="ECO:0000256" key="16">
    <source>
        <dbReference type="SAM" id="MobiDB-lite"/>
    </source>
</evidence>
<dbReference type="InterPro" id="IPR015956">
    <property type="entry name" value="Peniciliin-bd_prot_C_sf"/>
</dbReference>
<reference evidence="19 20" key="1">
    <citation type="submission" date="2017-05" db="EMBL/GenBank/DDBJ databases">
        <title>Butyricicoccus porcorum sp. nov. a butyrate-producing bacterium from the swine intestinal tract.</title>
        <authorList>
            <person name="Trachsel J."/>
            <person name="Humphrey S."/>
            <person name="Allen H.K."/>
        </authorList>
    </citation>
    <scope>NUCLEOTIDE SEQUENCE [LARGE SCALE GENOMIC DNA]</scope>
    <source>
        <strain evidence="19">BB10</strain>
    </source>
</reference>
<keyword evidence="7" id="KW-0732">Signal</keyword>
<dbReference type="PRINTS" id="PR00725">
    <property type="entry name" value="DADACBPTASE1"/>
</dbReference>
<keyword evidence="5" id="KW-0121">Carboxypeptidase</keyword>
<dbReference type="SUPFAM" id="SSF69189">
    <property type="entry name" value="Penicillin-binding protein associated domain"/>
    <property type="match status" value="1"/>
</dbReference>
<evidence type="ECO:0000256" key="17">
    <source>
        <dbReference type="SAM" id="Phobius"/>
    </source>
</evidence>
<evidence type="ECO:0000313" key="19">
    <source>
        <dbReference type="EMBL" id="OUM21033.1"/>
    </source>
</evidence>
<dbReference type="Proteomes" id="UP000194903">
    <property type="component" value="Unassembled WGS sequence"/>
</dbReference>
<dbReference type="InterPro" id="IPR012338">
    <property type="entry name" value="Beta-lactam/transpept-like"/>
</dbReference>
<evidence type="ECO:0000256" key="14">
    <source>
        <dbReference type="PIRSR" id="PIRSR618044-2"/>
    </source>
</evidence>
<dbReference type="InterPro" id="IPR037167">
    <property type="entry name" value="Peptidase_S11_C_sf"/>
</dbReference>
<dbReference type="PANTHER" id="PTHR21581">
    <property type="entry name" value="D-ALANYL-D-ALANINE CARBOXYPEPTIDASE"/>
    <property type="match status" value="1"/>
</dbReference>
<dbReference type="OrthoDB" id="9791132at2"/>
<dbReference type="InterPro" id="IPR012907">
    <property type="entry name" value="Peptidase_S11_C"/>
</dbReference>
<keyword evidence="11" id="KW-0961">Cell wall biogenesis/degradation</keyword>
<proteinExistence type="inferred from homology"/>
<gene>
    <name evidence="19" type="ORF">CBW42_05475</name>
</gene>
<evidence type="ECO:0000259" key="18">
    <source>
        <dbReference type="SMART" id="SM00936"/>
    </source>
</evidence>
<feature type="region of interest" description="Disordered" evidence="16">
    <location>
        <begin position="20"/>
        <end position="41"/>
    </location>
</feature>
<evidence type="ECO:0000256" key="3">
    <source>
        <dbReference type="ARBA" id="ARBA00007164"/>
    </source>
</evidence>
<feature type="domain" description="Peptidase S11 D-Ala-D-Ala carboxypeptidase A C-terminal" evidence="18">
    <location>
        <begin position="415"/>
        <end position="507"/>
    </location>
</feature>
<keyword evidence="8" id="KW-0378">Hydrolase</keyword>
<accession>A0A252F5I2</accession>
<comment type="pathway">
    <text evidence="2">Cell wall biogenesis; peptidoglycan biosynthesis.</text>
</comment>
<evidence type="ECO:0000256" key="4">
    <source>
        <dbReference type="ARBA" id="ARBA00012448"/>
    </source>
</evidence>
<feature type="active site" description="Proton acceptor" evidence="13">
    <location>
        <position position="194"/>
    </location>
</feature>
<keyword evidence="17" id="KW-0812">Transmembrane</keyword>
<comment type="catalytic activity">
    <reaction evidence="12">
        <text>Preferential cleavage: (Ac)2-L-Lys-D-Ala-|-D-Ala. Also transpeptidation of peptidyl-alanyl moieties that are N-acyl substituents of D-alanine.</text>
        <dbReference type="EC" id="3.4.16.4"/>
    </reaction>
</comment>
<dbReference type="EMBL" id="NHOC01000004">
    <property type="protein sequence ID" value="OUM21033.1"/>
    <property type="molecule type" value="Genomic_DNA"/>
</dbReference>
<evidence type="ECO:0000256" key="13">
    <source>
        <dbReference type="PIRSR" id="PIRSR618044-1"/>
    </source>
</evidence>
<dbReference type="GO" id="GO:0006508">
    <property type="term" value="P:proteolysis"/>
    <property type="evidence" value="ECO:0007669"/>
    <property type="project" value="UniProtKB-KW"/>
</dbReference>
<dbReference type="GO" id="GO:0008360">
    <property type="term" value="P:regulation of cell shape"/>
    <property type="evidence" value="ECO:0007669"/>
    <property type="project" value="UniProtKB-KW"/>
</dbReference>
<dbReference type="Gene3D" id="2.60.410.10">
    <property type="entry name" value="D-Ala-D-Ala carboxypeptidase, C-terminal domain"/>
    <property type="match status" value="1"/>
</dbReference>
<dbReference type="GO" id="GO:0071555">
    <property type="term" value="P:cell wall organization"/>
    <property type="evidence" value="ECO:0007669"/>
    <property type="project" value="UniProtKB-KW"/>
</dbReference>
<evidence type="ECO:0000256" key="5">
    <source>
        <dbReference type="ARBA" id="ARBA00022645"/>
    </source>
</evidence>
<comment type="caution">
    <text evidence="19">The sequence shown here is derived from an EMBL/GenBank/DDBJ whole genome shotgun (WGS) entry which is preliminary data.</text>
</comment>
<feature type="active site" evidence="13">
    <location>
        <position position="249"/>
    </location>
</feature>
<keyword evidence="17" id="KW-1133">Transmembrane helix</keyword>
<evidence type="ECO:0000256" key="6">
    <source>
        <dbReference type="ARBA" id="ARBA00022670"/>
    </source>
</evidence>
<keyword evidence="20" id="KW-1185">Reference proteome</keyword>
<feature type="compositionally biased region" description="Polar residues" evidence="16">
    <location>
        <begin position="131"/>
        <end position="147"/>
    </location>
</feature>
<dbReference type="Pfam" id="PF00768">
    <property type="entry name" value="Peptidase_S11"/>
    <property type="match status" value="1"/>
</dbReference>
<evidence type="ECO:0000256" key="15">
    <source>
        <dbReference type="RuleBase" id="RU004016"/>
    </source>
</evidence>
<dbReference type="Pfam" id="PF07943">
    <property type="entry name" value="PBP5_C"/>
    <property type="match status" value="1"/>
</dbReference>
<evidence type="ECO:0000256" key="2">
    <source>
        <dbReference type="ARBA" id="ARBA00004752"/>
    </source>
</evidence>
<evidence type="ECO:0000256" key="12">
    <source>
        <dbReference type="ARBA" id="ARBA00034000"/>
    </source>
</evidence>
<keyword evidence="9" id="KW-0133">Cell shape</keyword>
<protein>
    <recommendedName>
        <fullName evidence="4">serine-type D-Ala-D-Ala carboxypeptidase</fullName>
        <ecNumber evidence="4">3.4.16.4</ecNumber>
    </recommendedName>
</protein>
<evidence type="ECO:0000256" key="10">
    <source>
        <dbReference type="ARBA" id="ARBA00022984"/>
    </source>
</evidence>
<evidence type="ECO:0000256" key="9">
    <source>
        <dbReference type="ARBA" id="ARBA00022960"/>
    </source>
</evidence>
<feature type="active site" description="Acyl-ester intermediate" evidence="13">
    <location>
        <position position="191"/>
    </location>
</feature>
<dbReference type="PANTHER" id="PTHR21581:SF6">
    <property type="entry name" value="TRAFFICKING PROTEIN PARTICLE COMPLEX SUBUNIT 12"/>
    <property type="match status" value="1"/>
</dbReference>
<dbReference type="GO" id="GO:0009002">
    <property type="term" value="F:serine-type D-Ala-D-Ala carboxypeptidase activity"/>
    <property type="evidence" value="ECO:0007669"/>
    <property type="project" value="UniProtKB-EC"/>
</dbReference>